<dbReference type="Pfam" id="PF00027">
    <property type="entry name" value="cNMP_binding"/>
    <property type="match status" value="1"/>
</dbReference>
<proteinExistence type="predicted"/>
<sequence>MDNAKLNPNELIKLQPRGSVRHYRKGDLIFSEGESADNVYFIESGKCSVFLYEFTNRVEIGQLGCGEFFGEMAVINRGKRTASVVAITDAEIIVLDREPFLKFLDSGSELSETVKSIIARRTEELILKENLLTTTGIKGNNLQISIKGDPSLRETAFLRERHESPVDKVLPELIVKLKMLLLERCVSEVFLQFNSGEIRLTSILDPLNYEIHPANKLIDDAYLDRHFPVLDYAEKTRLIRHLYDSIAAEFSSLTLPQNYKDSYLHHYQSWQPLASEEIVKVIDRLPALRNIPDFYLRNMGISITRDAIRMQFNCDGTHIIGTQDYDRFLADNVEV</sequence>
<dbReference type="Gene3D" id="2.60.120.10">
    <property type="entry name" value="Jelly Rolls"/>
    <property type="match status" value="1"/>
</dbReference>
<dbReference type="InterPro" id="IPR018488">
    <property type="entry name" value="cNMP-bd_CS"/>
</dbReference>
<dbReference type="PANTHER" id="PTHR23011:SF28">
    <property type="entry name" value="CYCLIC NUCLEOTIDE-BINDING DOMAIN CONTAINING PROTEIN"/>
    <property type="match status" value="1"/>
</dbReference>
<dbReference type="Proteomes" id="UP000286806">
    <property type="component" value="Unassembled WGS sequence"/>
</dbReference>
<dbReference type="InterPro" id="IPR018490">
    <property type="entry name" value="cNMP-bd_dom_sf"/>
</dbReference>
<dbReference type="PANTHER" id="PTHR23011">
    <property type="entry name" value="CYCLIC NUCLEOTIDE-BINDING DOMAIN CONTAINING PROTEIN"/>
    <property type="match status" value="1"/>
</dbReference>
<dbReference type="PROSITE" id="PS50042">
    <property type="entry name" value="CNMP_BINDING_3"/>
    <property type="match status" value="1"/>
</dbReference>
<comment type="caution">
    <text evidence="2">The sequence shown here is derived from an EMBL/GenBank/DDBJ whole genome shotgun (WGS) entry which is preliminary data.</text>
</comment>
<dbReference type="EMBL" id="BGOW01000016">
    <property type="protein sequence ID" value="GBL46113.1"/>
    <property type="molecule type" value="Genomic_DNA"/>
</dbReference>
<evidence type="ECO:0000313" key="3">
    <source>
        <dbReference type="Proteomes" id="UP000286806"/>
    </source>
</evidence>
<protein>
    <submittedName>
        <fullName evidence="2">cAMP-binding protein</fullName>
    </submittedName>
</protein>
<dbReference type="InterPro" id="IPR014710">
    <property type="entry name" value="RmlC-like_jellyroll"/>
</dbReference>
<dbReference type="InterPro" id="IPR000595">
    <property type="entry name" value="cNMP-bd_dom"/>
</dbReference>
<dbReference type="SUPFAM" id="SSF51206">
    <property type="entry name" value="cAMP-binding domain-like"/>
    <property type="match status" value="1"/>
</dbReference>
<dbReference type="PROSITE" id="PS00889">
    <property type="entry name" value="CNMP_BINDING_2"/>
    <property type="match status" value="1"/>
</dbReference>
<dbReference type="RefSeq" id="WP_189836356.1">
    <property type="nucleotide sequence ID" value="NZ_BGOW01000016.1"/>
</dbReference>
<gene>
    <name evidence="2" type="ORF">SFMTTN_1925</name>
</gene>
<evidence type="ECO:0000259" key="1">
    <source>
        <dbReference type="PROSITE" id="PS50042"/>
    </source>
</evidence>
<organism evidence="2 3">
    <name type="scientific">Sulfuriferula multivorans</name>
    <dbReference type="NCBI Taxonomy" id="1559896"/>
    <lineage>
        <taxon>Bacteria</taxon>
        <taxon>Pseudomonadati</taxon>
        <taxon>Pseudomonadota</taxon>
        <taxon>Betaproteobacteria</taxon>
        <taxon>Nitrosomonadales</taxon>
        <taxon>Sulfuricellaceae</taxon>
        <taxon>Sulfuriferula</taxon>
    </lineage>
</organism>
<dbReference type="AlphaFoldDB" id="A0A401JES7"/>
<name>A0A401JES7_9PROT</name>
<dbReference type="CDD" id="cd00038">
    <property type="entry name" value="CAP_ED"/>
    <property type="match status" value="1"/>
</dbReference>
<feature type="domain" description="Cyclic nucleotide-binding" evidence="1">
    <location>
        <begin position="6"/>
        <end position="121"/>
    </location>
</feature>
<accession>A0A401JES7</accession>
<dbReference type="SMART" id="SM00100">
    <property type="entry name" value="cNMP"/>
    <property type="match status" value="1"/>
</dbReference>
<reference evidence="2 3" key="1">
    <citation type="journal article" date="2019" name="Front. Microbiol.">
        <title>Genomes of Neutrophilic Sulfur-Oxidizing Chemolithoautotrophs Representing 9 Proteobacterial Species From 8 Genera.</title>
        <authorList>
            <person name="Watanabe T."/>
            <person name="Kojima H."/>
            <person name="Umezawa K."/>
            <person name="Hori C."/>
            <person name="Takasuka T.E."/>
            <person name="Kato Y."/>
            <person name="Fukui M."/>
        </authorList>
    </citation>
    <scope>NUCLEOTIDE SEQUENCE [LARGE SCALE GENOMIC DNA]</scope>
    <source>
        <strain evidence="2 3">TTN</strain>
    </source>
</reference>
<keyword evidence="3" id="KW-1185">Reference proteome</keyword>
<evidence type="ECO:0000313" key="2">
    <source>
        <dbReference type="EMBL" id="GBL46113.1"/>
    </source>
</evidence>
<dbReference type="PRINTS" id="PR00103">
    <property type="entry name" value="CAMPKINASE"/>
</dbReference>